<gene>
    <name evidence="2" type="ORF">M9Y10_044736</name>
</gene>
<evidence type="ECO:0000313" key="3">
    <source>
        <dbReference type="Proteomes" id="UP001470230"/>
    </source>
</evidence>
<reference evidence="2 3" key="1">
    <citation type="submission" date="2024-04" db="EMBL/GenBank/DDBJ databases">
        <title>Tritrichomonas musculus Genome.</title>
        <authorList>
            <person name="Alves-Ferreira E."/>
            <person name="Grigg M."/>
            <person name="Lorenzi H."/>
            <person name="Galac M."/>
        </authorList>
    </citation>
    <scope>NUCLEOTIDE SEQUENCE [LARGE SCALE GENOMIC DNA]</scope>
    <source>
        <strain evidence="2 3">EAF2021</strain>
    </source>
</reference>
<comment type="caution">
    <text evidence="2">The sequence shown here is derived from an EMBL/GenBank/DDBJ whole genome shotgun (WGS) entry which is preliminary data.</text>
</comment>
<feature type="transmembrane region" description="Helical" evidence="1">
    <location>
        <begin position="432"/>
        <end position="448"/>
    </location>
</feature>
<keyword evidence="1" id="KW-0472">Membrane</keyword>
<proteinExistence type="predicted"/>
<dbReference type="Proteomes" id="UP001470230">
    <property type="component" value="Unassembled WGS sequence"/>
</dbReference>
<feature type="transmembrane region" description="Helical" evidence="1">
    <location>
        <begin position="272"/>
        <end position="290"/>
    </location>
</feature>
<evidence type="ECO:0000313" key="2">
    <source>
        <dbReference type="EMBL" id="KAK8882096.1"/>
    </source>
</evidence>
<feature type="transmembrane region" description="Helical" evidence="1">
    <location>
        <begin position="29"/>
        <end position="49"/>
    </location>
</feature>
<name>A0ABR2JUG7_9EUKA</name>
<protein>
    <recommendedName>
        <fullName evidence="4">Mannosyltransferase</fullName>
    </recommendedName>
</protein>
<sequence>MILWSFQLCICLWFGYELVSTLGRNHFDVLQRFFAGVPIGFYTYSWMIFGLSSKIQLTTKVSYIPFFLLLIISIALHKSNIKQKRVMTVRFSLLQIFTLTLGSIFYVLLMYYSMLRNDTLVKGAGYGDTPFHMNLISSFACGCNNKRSGFYDIQTPFFSGERLAYPFIPNFYSSIFMATGGATMRASLFWPSSFIILSFFFGQYSLCYKFTKDHLACLFSIVIFSEMGGLGWIKYVTGTVKGYSDYVYMWGGNQNEYWFHPLFHIIVPQRNSLWSFPLCYWTIFSLILGVEFNDWRLMLLAGIYTGFTPLVQVHSYVAMAQWSVTYCIVTFGIPFILNFRKYSKKKFWKQVLLWFVFAFSANVMAVPQLFPFFNRLDSAKNQFLQLNPIWKQGEKMRYGNFKGPLILWWRGLGVFFGISFFAGFSMITFEQFKIYIPSIVVFLIANFIRYQPWEMDNTKLFYGGWVPIALPIVGQFIARLFRNRAMFFISIIFIVSCCFSSVLHSIDCMRSVVSLFTKYDFEFGFWVAENTRVKDIFLTSDWHVHPAVTIGGRQLFMGFGGWVSSHGLDYWGRLDIRNKMFDNPHYLKPFERYNISYVISRNHEWRKFEQEFDRNAFHMIYNDNRYIVFKSNYI</sequence>
<keyword evidence="1" id="KW-0812">Transmembrane</keyword>
<keyword evidence="1" id="KW-1133">Transmembrane helix</keyword>
<dbReference type="EMBL" id="JAPFFF010000009">
    <property type="protein sequence ID" value="KAK8882096.1"/>
    <property type="molecule type" value="Genomic_DNA"/>
</dbReference>
<feature type="transmembrane region" description="Helical" evidence="1">
    <location>
        <begin position="61"/>
        <end position="79"/>
    </location>
</feature>
<accession>A0ABR2JUG7</accession>
<feature type="transmembrane region" description="Helical" evidence="1">
    <location>
        <begin position="91"/>
        <end position="112"/>
    </location>
</feature>
<feature type="transmembrane region" description="Helical" evidence="1">
    <location>
        <begin position="460"/>
        <end position="478"/>
    </location>
</feature>
<evidence type="ECO:0008006" key="4">
    <source>
        <dbReference type="Google" id="ProtNLM"/>
    </source>
</evidence>
<feature type="transmembrane region" description="Helical" evidence="1">
    <location>
        <begin position="215"/>
        <end position="233"/>
    </location>
</feature>
<feature type="transmembrane region" description="Helical" evidence="1">
    <location>
        <begin position="297"/>
        <end position="317"/>
    </location>
</feature>
<keyword evidence="3" id="KW-1185">Reference proteome</keyword>
<feature type="transmembrane region" description="Helical" evidence="1">
    <location>
        <begin position="323"/>
        <end position="339"/>
    </location>
</feature>
<feature type="transmembrane region" description="Helical" evidence="1">
    <location>
        <begin position="485"/>
        <end position="506"/>
    </location>
</feature>
<feature type="transmembrane region" description="Helical" evidence="1">
    <location>
        <begin position="188"/>
        <end position="208"/>
    </location>
</feature>
<feature type="transmembrane region" description="Helical" evidence="1">
    <location>
        <begin position="351"/>
        <end position="370"/>
    </location>
</feature>
<feature type="transmembrane region" description="Helical" evidence="1">
    <location>
        <begin position="406"/>
        <end position="425"/>
    </location>
</feature>
<evidence type="ECO:0000256" key="1">
    <source>
        <dbReference type="SAM" id="Phobius"/>
    </source>
</evidence>
<organism evidence="2 3">
    <name type="scientific">Tritrichomonas musculus</name>
    <dbReference type="NCBI Taxonomy" id="1915356"/>
    <lineage>
        <taxon>Eukaryota</taxon>
        <taxon>Metamonada</taxon>
        <taxon>Parabasalia</taxon>
        <taxon>Tritrichomonadida</taxon>
        <taxon>Tritrichomonadidae</taxon>
        <taxon>Tritrichomonas</taxon>
    </lineage>
</organism>